<reference evidence="1" key="1">
    <citation type="submission" date="2018-05" db="EMBL/GenBank/DDBJ databases">
        <authorList>
            <person name="Lanie J.A."/>
            <person name="Ng W.-L."/>
            <person name="Kazmierczak K.M."/>
            <person name="Andrzejewski T.M."/>
            <person name="Davidsen T.M."/>
            <person name="Wayne K.J."/>
            <person name="Tettelin H."/>
            <person name="Glass J.I."/>
            <person name="Rusch D."/>
            <person name="Podicherti R."/>
            <person name="Tsui H.-C.T."/>
            <person name="Winkler M.E."/>
        </authorList>
    </citation>
    <scope>NUCLEOTIDE SEQUENCE</scope>
</reference>
<protein>
    <recommendedName>
        <fullName evidence="2">Glycosyl transferase family 17</fullName>
    </recommendedName>
</protein>
<dbReference type="PANTHER" id="PTHR12224:SF0">
    <property type="entry name" value="BETA-1,4-MANNOSYL-GLYCOPROTEIN 4-BETA-N-ACETYLGLUCOSAMINYLTRANSFERASE"/>
    <property type="match status" value="1"/>
</dbReference>
<dbReference type="GO" id="GO:0006044">
    <property type="term" value="P:N-acetylglucosamine metabolic process"/>
    <property type="evidence" value="ECO:0007669"/>
    <property type="project" value="TreeGrafter"/>
</dbReference>
<organism evidence="1">
    <name type="scientific">marine metagenome</name>
    <dbReference type="NCBI Taxonomy" id="408172"/>
    <lineage>
        <taxon>unclassified sequences</taxon>
        <taxon>metagenomes</taxon>
        <taxon>ecological metagenomes</taxon>
    </lineage>
</organism>
<dbReference type="Pfam" id="PF04724">
    <property type="entry name" value="Glyco_transf_17"/>
    <property type="match status" value="1"/>
</dbReference>
<accession>A0A381XBJ9</accession>
<name>A0A381XBJ9_9ZZZZ</name>
<dbReference type="GO" id="GO:0016020">
    <property type="term" value="C:membrane"/>
    <property type="evidence" value="ECO:0007669"/>
    <property type="project" value="InterPro"/>
</dbReference>
<dbReference type="GO" id="GO:0003830">
    <property type="term" value="F:beta-1,4-mannosylglycoprotein 4-beta-N-acetylglucosaminyltransferase activity"/>
    <property type="evidence" value="ECO:0007669"/>
    <property type="project" value="InterPro"/>
</dbReference>
<dbReference type="EMBL" id="UINC01014588">
    <property type="protein sequence ID" value="SVA62119.1"/>
    <property type="molecule type" value="Genomic_DNA"/>
</dbReference>
<evidence type="ECO:0008006" key="2">
    <source>
        <dbReference type="Google" id="ProtNLM"/>
    </source>
</evidence>
<evidence type="ECO:0000313" key="1">
    <source>
        <dbReference type="EMBL" id="SVA62119.1"/>
    </source>
</evidence>
<sequence>MKIYDCFQFFNEENVLDLRFNILDEFVDFFVIAESTTDHQGHDKKLNFDIEKFKKFKKKIIHVIVDDTLDSIKKAHIGQNSLVERHQRNSIMRGLKNCSDNDLVIISDVDEIPDLNKLNLFNKKSRYAVFAQKKFDYKLNLLNVTEGEWLGSKICLKKDLKSPQWLRDLKFKKYPFWRIDKIRDLQIIKDGGWHFSYLQSPKNLLKKISSFSHGERNKPEFANEESIVEKIKMQKNIFDLGFSYKKIDIDHTYPKYIIDNKEKLKEWII</sequence>
<dbReference type="InterPro" id="IPR006813">
    <property type="entry name" value="Glyco_trans_17"/>
</dbReference>
<dbReference type="PANTHER" id="PTHR12224">
    <property type="entry name" value="BETA-1,4-MANNOSYL-GLYCOPROTEIN BETA-1,4-N-ACETYLGLUCOSAMINYL-TRANSFERASE"/>
    <property type="match status" value="1"/>
</dbReference>
<gene>
    <name evidence="1" type="ORF">METZ01_LOCUS114973</name>
</gene>
<proteinExistence type="predicted"/>
<dbReference type="AlphaFoldDB" id="A0A381XBJ9"/>